<dbReference type="InterPro" id="IPR013320">
    <property type="entry name" value="ConA-like_dom_sf"/>
</dbReference>
<dbReference type="PANTHER" id="PTHR11346:SF97">
    <property type="entry name" value="GALECTIN-1"/>
    <property type="match status" value="1"/>
</dbReference>
<dbReference type="Proteomes" id="UP001181693">
    <property type="component" value="Unassembled WGS sequence"/>
</dbReference>
<evidence type="ECO:0000313" key="5">
    <source>
        <dbReference type="Proteomes" id="UP001181693"/>
    </source>
</evidence>
<accession>A0AAV3B7H8</accession>
<gene>
    <name evidence="4" type="ORF">GDO54_000014</name>
</gene>
<dbReference type="PANTHER" id="PTHR11346">
    <property type="entry name" value="GALECTIN"/>
    <property type="match status" value="1"/>
</dbReference>
<dbReference type="EMBL" id="DYDO01000001">
    <property type="protein sequence ID" value="DBA32205.1"/>
    <property type="molecule type" value="Genomic_DNA"/>
</dbReference>
<evidence type="ECO:0000313" key="4">
    <source>
        <dbReference type="EMBL" id="DBA32205.1"/>
    </source>
</evidence>
<sequence>MTTSQYLQLLRFNLNFGEDHANILLHFDPRFDHFGIIHKILCNTKTNGVWGKEHIEDAFPFQEGAETTIRFQYLGDKFIIQLSSGYQFTYPVK</sequence>
<evidence type="ECO:0000256" key="1">
    <source>
        <dbReference type="ARBA" id="ARBA00022734"/>
    </source>
</evidence>
<evidence type="ECO:0000256" key="2">
    <source>
        <dbReference type="RuleBase" id="RU102079"/>
    </source>
</evidence>
<dbReference type="CDD" id="cd00070">
    <property type="entry name" value="GLECT"/>
    <property type="match status" value="1"/>
</dbReference>
<dbReference type="GO" id="GO:0030395">
    <property type="term" value="F:lactose binding"/>
    <property type="evidence" value="ECO:0007669"/>
    <property type="project" value="TreeGrafter"/>
</dbReference>
<feature type="domain" description="Galectin" evidence="3">
    <location>
        <begin position="1"/>
        <end position="93"/>
    </location>
</feature>
<dbReference type="AlphaFoldDB" id="A0AAV3B7H8"/>
<dbReference type="Pfam" id="PF00337">
    <property type="entry name" value="Gal-bind_lectin"/>
    <property type="match status" value="1"/>
</dbReference>
<comment type="caution">
    <text evidence="4">The sequence shown here is derived from an EMBL/GenBank/DDBJ whole genome shotgun (WGS) entry which is preliminary data.</text>
</comment>
<organism evidence="4 5">
    <name type="scientific">Pyxicephalus adspersus</name>
    <name type="common">African bullfrog</name>
    <dbReference type="NCBI Taxonomy" id="30357"/>
    <lineage>
        <taxon>Eukaryota</taxon>
        <taxon>Metazoa</taxon>
        <taxon>Chordata</taxon>
        <taxon>Craniata</taxon>
        <taxon>Vertebrata</taxon>
        <taxon>Euteleostomi</taxon>
        <taxon>Amphibia</taxon>
        <taxon>Batrachia</taxon>
        <taxon>Anura</taxon>
        <taxon>Neobatrachia</taxon>
        <taxon>Ranoidea</taxon>
        <taxon>Pyxicephalidae</taxon>
        <taxon>Pyxicephalinae</taxon>
        <taxon>Pyxicephalus</taxon>
    </lineage>
</organism>
<dbReference type="InterPro" id="IPR044156">
    <property type="entry name" value="Galectin-like"/>
</dbReference>
<dbReference type="PROSITE" id="PS51304">
    <property type="entry name" value="GALECTIN"/>
    <property type="match status" value="1"/>
</dbReference>
<dbReference type="InterPro" id="IPR001079">
    <property type="entry name" value="Galectin_CRD"/>
</dbReference>
<dbReference type="SUPFAM" id="SSF49899">
    <property type="entry name" value="Concanavalin A-like lectins/glucanases"/>
    <property type="match status" value="1"/>
</dbReference>
<name>A0AAV3B7H8_PYXAD</name>
<evidence type="ECO:0000259" key="3">
    <source>
        <dbReference type="PROSITE" id="PS51304"/>
    </source>
</evidence>
<dbReference type="GO" id="GO:0005615">
    <property type="term" value="C:extracellular space"/>
    <property type="evidence" value="ECO:0007669"/>
    <property type="project" value="TreeGrafter"/>
</dbReference>
<proteinExistence type="predicted"/>
<dbReference type="Gene3D" id="2.60.120.200">
    <property type="match status" value="1"/>
</dbReference>
<keyword evidence="1 2" id="KW-0430">Lectin</keyword>
<keyword evidence="5" id="KW-1185">Reference proteome</keyword>
<dbReference type="GO" id="GO:0043236">
    <property type="term" value="F:laminin binding"/>
    <property type="evidence" value="ECO:0007669"/>
    <property type="project" value="TreeGrafter"/>
</dbReference>
<protein>
    <recommendedName>
        <fullName evidence="2">Galectin</fullName>
    </recommendedName>
</protein>
<reference evidence="4" key="1">
    <citation type="thesis" date="2020" institute="ProQuest LLC" country="789 East Eisenhower Parkway, Ann Arbor, MI, USA">
        <title>Comparative Genomics and Chromosome Evolution.</title>
        <authorList>
            <person name="Mudd A.B."/>
        </authorList>
    </citation>
    <scope>NUCLEOTIDE SEQUENCE</scope>
    <source>
        <strain evidence="4">1538</strain>
        <tissue evidence="4">Blood</tissue>
    </source>
</reference>